<dbReference type="PANTHER" id="PTHR38418:SF2">
    <property type="entry name" value="SUGAR ISOMERASE, KPSF_GUTQ (AFU_ORTHOLOGUE AFUA_6G08860)"/>
    <property type="match status" value="1"/>
</dbReference>
<protein>
    <submittedName>
        <fullName evidence="2">SIS domain-containing protein</fullName>
    </submittedName>
</protein>
<dbReference type="InterPro" id="IPR046348">
    <property type="entry name" value="SIS_dom_sf"/>
</dbReference>
<reference evidence="2 3" key="1">
    <citation type="submission" date="2024-04" db="EMBL/GenBank/DDBJ databases">
        <title>Genome sequencing and metabolic network reconstruction of aminoacids and betaine degradation by Anoxynatronum sibiricum.</title>
        <authorList>
            <person name="Detkova E.N."/>
            <person name="Boltjanskaja Y.V."/>
            <person name="Mardanov A.V."/>
            <person name="Kevbrin V."/>
        </authorList>
    </citation>
    <scope>NUCLEOTIDE SEQUENCE [LARGE SCALE GENOMIC DNA]</scope>
    <source>
        <strain evidence="2 3">Z-7981</strain>
    </source>
</reference>
<evidence type="ECO:0000259" key="1">
    <source>
        <dbReference type="PROSITE" id="PS51464"/>
    </source>
</evidence>
<name>A0ABU9W0X8_9CLOT</name>
<comment type="caution">
    <text evidence="2">The sequence shown here is derived from an EMBL/GenBank/DDBJ whole genome shotgun (WGS) entry which is preliminary data.</text>
</comment>
<organism evidence="2 3">
    <name type="scientific">Anoxynatronum sibiricum</name>
    <dbReference type="NCBI Taxonomy" id="210623"/>
    <lineage>
        <taxon>Bacteria</taxon>
        <taxon>Bacillati</taxon>
        <taxon>Bacillota</taxon>
        <taxon>Clostridia</taxon>
        <taxon>Eubacteriales</taxon>
        <taxon>Clostridiaceae</taxon>
        <taxon>Anoxynatronum</taxon>
    </lineage>
</organism>
<gene>
    <name evidence="2" type="ORF">AAIG11_16135</name>
</gene>
<sequence>MIDYFEKTIHTISNSISSVDAKKFEILLNTLEEKLNAGGKIIASGLGKNVPICEKFIGTLNSLGINAVFLNTHTALHGDLGVIKENDIVLLLTKSGNTEESILLANHLLERKAEIWLISFNRNSKLIKLLNHSIILDLESEGDGWDIIPNNSTSVYLILLQGLAMMLRDRMNISLKEFKNNHPAGSIGETLRELK</sequence>
<dbReference type="Proteomes" id="UP001407405">
    <property type="component" value="Unassembled WGS sequence"/>
</dbReference>
<dbReference type="InterPro" id="IPR001347">
    <property type="entry name" value="SIS_dom"/>
</dbReference>
<dbReference type="Gene3D" id="3.40.50.10490">
    <property type="entry name" value="Glucose-6-phosphate isomerase like protein, domain 1"/>
    <property type="match status" value="1"/>
</dbReference>
<evidence type="ECO:0000313" key="3">
    <source>
        <dbReference type="Proteomes" id="UP001407405"/>
    </source>
</evidence>
<dbReference type="SUPFAM" id="SSF53697">
    <property type="entry name" value="SIS domain"/>
    <property type="match status" value="1"/>
</dbReference>
<keyword evidence="3" id="KW-1185">Reference proteome</keyword>
<feature type="domain" description="SIS" evidence="1">
    <location>
        <begin position="31"/>
        <end position="173"/>
    </location>
</feature>
<dbReference type="EMBL" id="JBCITM010000026">
    <property type="protein sequence ID" value="MEN1762019.1"/>
    <property type="molecule type" value="Genomic_DNA"/>
</dbReference>
<accession>A0ABU9W0X8</accession>
<dbReference type="RefSeq" id="WP_343187303.1">
    <property type="nucleotide sequence ID" value="NZ_JBCITM010000026.1"/>
</dbReference>
<proteinExistence type="predicted"/>
<dbReference type="Pfam" id="PF01380">
    <property type="entry name" value="SIS"/>
    <property type="match status" value="1"/>
</dbReference>
<evidence type="ECO:0000313" key="2">
    <source>
        <dbReference type="EMBL" id="MEN1762019.1"/>
    </source>
</evidence>
<dbReference type="PROSITE" id="PS51464">
    <property type="entry name" value="SIS"/>
    <property type="match status" value="1"/>
</dbReference>
<dbReference type="PANTHER" id="PTHR38418">
    <property type="entry name" value="SUGAR ISOMERASE, KPSF/GUTQ (AFU_ORTHOLOGUE AFUA_6G08860)"/>
    <property type="match status" value="1"/>
</dbReference>